<evidence type="ECO:0000259" key="5">
    <source>
        <dbReference type="PROSITE" id="PS51186"/>
    </source>
</evidence>
<evidence type="ECO:0000256" key="1">
    <source>
        <dbReference type="ARBA" id="ARBA00022630"/>
    </source>
</evidence>
<dbReference type="PANTHER" id="PTHR30011:SF16">
    <property type="entry name" value="C2H2 FINGER DOMAIN TRANSCRIPTION FACTOR (EUROFUNG)-RELATED"/>
    <property type="match status" value="1"/>
</dbReference>
<name>A0ABQ2N329_9MICO</name>
<dbReference type="PROSITE" id="PS51186">
    <property type="entry name" value="GNAT"/>
    <property type="match status" value="1"/>
</dbReference>
<keyword evidence="2" id="KW-0288">FMN</keyword>
<dbReference type="RefSeq" id="WP_188700164.1">
    <property type="nucleotide sequence ID" value="NZ_BMMQ01000002.1"/>
</dbReference>
<dbReference type="SUPFAM" id="SSF51679">
    <property type="entry name" value="Bacterial luciferase-like"/>
    <property type="match status" value="1"/>
</dbReference>
<keyword evidence="4" id="KW-0503">Monooxygenase</keyword>
<dbReference type="InterPro" id="IPR051260">
    <property type="entry name" value="Diverse_substr_monoxygenases"/>
</dbReference>
<evidence type="ECO:0000256" key="2">
    <source>
        <dbReference type="ARBA" id="ARBA00022643"/>
    </source>
</evidence>
<organism evidence="6 7">
    <name type="scientific">Microbacterium nanhaiense</name>
    <dbReference type="NCBI Taxonomy" id="1301026"/>
    <lineage>
        <taxon>Bacteria</taxon>
        <taxon>Bacillati</taxon>
        <taxon>Actinomycetota</taxon>
        <taxon>Actinomycetes</taxon>
        <taxon>Micrococcales</taxon>
        <taxon>Microbacteriaceae</taxon>
        <taxon>Microbacterium</taxon>
    </lineage>
</organism>
<dbReference type="InterPro" id="IPR036661">
    <property type="entry name" value="Luciferase-like_sf"/>
</dbReference>
<dbReference type="Gene3D" id="3.40.630.30">
    <property type="match status" value="1"/>
</dbReference>
<keyword evidence="7" id="KW-1185">Reference proteome</keyword>
<protein>
    <recommendedName>
        <fullName evidence="5">N-acetyltransferase domain-containing protein</fullName>
    </recommendedName>
</protein>
<dbReference type="InterPro" id="IPR016181">
    <property type="entry name" value="Acyl_CoA_acyltransferase"/>
</dbReference>
<dbReference type="Pfam" id="PF00296">
    <property type="entry name" value="Bac_luciferase"/>
    <property type="match status" value="1"/>
</dbReference>
<dbReference type="InterPro" id="IPR000182">
    <property type="entry name" value="GNAT_dom"/>
</dbReference>
<feature type="domain" description="N-acetyltransferase" evidence="5">
    <location>
        <begin position="16"/>
        <end position="149"/>
    </location>
</feature>
<dbReference type="CDD" id="cd04301">
    <property type="entry name" value="NAT_SF"/>
    <property type="match status" value="1"/>
</dbReference>
<keyword evidence="3" id="KW-0560">Oxidoreductase</keyword>
<keyword evidence="1" id="KW-0285">Flavoprotein</keyword>
<dbReference type="SUPFAM" id="SSF55729">
    <property type="entry name" value="Acyl-CoA N-acyltransferases (Nat)"/>
    <property type="match status" value="1"/>
</dbReference>
<sequence length="470" mass="49534">MTVEISVSHWDDPVVVRFRELMDAEVQPLYAHLRDRVSPVVVDASTVIVTLVASVGGEQVGTVALKQSGAYVEVKRLYVAEAGRRTGVATALLAAIEREAAARGARELFLQTGSSQPAAMALYERDGWIPTAPYGPYAGDELLSRCYVKLLARPVVAALAAPDGDAGRAVAALEELDEAGADLVIVPDVPLAGGSAGLDAPMLAGAGAARTHHTALAPRIDTVHTEPFNVAKAVQTVDWVTAGRAGWVVVASTSAADTQALGRRTAAPTAEAAWAEAEAVIDTVHLLEDSWDDDAEIRDVSTGRFIDRAKVHHVNVETEFFRVKGPSIVPRSPQGRVPVIIEVLDAGPAVEVAARKADVVRAATPELARRVRELATRRVTVLVDVDPSNAPRAPHERSAEERVAAFAADLRARADADGIVLSGSAAEVLAAVRANAGPGDGARTLRERLGLPRPAGVFEKTGAIEKEDAR</sequence>
<accession>A0ABQ2N329</accession>
<evidence type="ECO:0000313" key="7">
    <source>
        <dbReference type="Proteomes" id="UP000638043"/>
    </source>
</evidence>
<comment type="caution">
    <text evidence="6">The sequence shown here is derived from an EMBL/GenBank/DDBJ whole genome shotgun (WGS) entry which is preliminary data.</text>
</comment>
<dbReference type="Gene3D" id="3.20.20.30">
    <property type="entry name" value="Luciferase-like domain"/>
    <property type="match status" value="1"/>
</dbReference>
<dbReference type="Proteomes" id="UP000638043">
    <property type="component" value="Unassembled WGS sequence"/>
</dbReference>
<dbReference type="InterPro" id="IPR011251">
    <property type="entry name" value="Luciferase-like_dom"/>
</dbReference>
<proteinExistence type="predicted"/>
<gene>
    <name evidence="6" type="ORF">GCM10010910_08640</name>
</gene>
<evidence type="ECO:0000256" key="3">
    <source>
        <dbReference type="ARBA" id="ARBA00023002"/>
    </source>
</evidence>
<evidence type="ECO:0000313" key="6">
    <source>
        <dbReference type="EMBL" id="GGO61260.1"/>
    </source>
</evidence>
<dbReference type="PANTHER" id="PTHR30011">
    <property type="entry name" value="ALKANESULFONATE MONOOXYGENASE-RELATED"/>
    <property type="match status" value="1"/>
</dbReference>
<evidence type="ECO:0000256" key="4">
    <source>
        <dbReference type="ARBA" id="ARBA00023033"/>
    </source>
</evidence>
<dbReference type="Pfam" id="PF00583">
    <property type="entry name" value="Acetyltransf_1"/>
    <property type="match status" value="1"/>
</dbReference>
<dbReference type="EMBL" id="BMMQ01000002">
    <property type="protein sequence ID" value="GGO61260.1"/>
    <property type="molecule type" value="Genomic_DNA"/>
</dbReference>
<reference evidence="7" key="1">
    <citation type="journal article" date="2019" name="Int. J. Syst. Evol. Microbiol.">
        <title>The Global Catalogue of Microorganisms (GCM) 10K type strain sequencing project: providing services to taxonomists for standard genome sequencing and annotation.</title>
        <authorList>
            <consortium name="The Broad Institute Genomics Platform"/>
            <consortium name="The Broad Institute Genome Sequencing Center for Infectious Disease"/>
            <person name="Wu L."/>
            <person name="Ma J."/>
        </authorList>
    </citation>
    <scope>NUCLEOTIDE SEQUENCE [LARGE SCALE GENOMIC DNA]</scope>
    <source>
        <strain evidence="7">CGMCC 4.7181</strain>
    </source>
</reference>